<feature type="domain" description="Pseudouridine synthase RsuA/RluA-like" evidence="16">
    <location>
        <begin position="23"/>
        <end position="170"/>
    </location>
</feature>
<evidence type="ECO:0000256" key="13">
    <source>
        <dbReference type="ARBA" id="ARBA00042844"/>
    </source>
</evidence>
<evidence type="ECO:0000256" key="6">
    <source>
        <dbReference type="ARBA" id="ARBA00036916"/>
    </source>
</evidence>
<comment type="similarity">
    <text evidence="1">Belongs to the pseudouridine synthase RluA family.</text>
</comment>
<dbReference type="InterPro" id="IPR020103">
    <property type="entry name" value="PsdUridine_synth_cat_dom_sf"/>
</dbReference>
<keyword evidence="4" id="KW-0413">Isomerase</keyword>
<dbReference type="PROSITE" id="PS01129">
    <property type="entry name" value="PSI_RLU"/>
    <property type="match status" value="1"/>
</dbReference>
<evidence type="ECO:0000256" key="2">
    <source>
        <dbReference type="ARBA" id="ARBA00022552"/>
    </source>
</evidence>
<comment type="function">
    <text evidence="7">Dual specificity enzyme that catalyzes the synthesis of pseudouridine from uracil-746 in 23S ribosomal RNA and from uracil-32 in the anticodon stem and loop of transfer RNAs.</text>
</comment>
<dbReference type="PANTHER" id="PTHR21600:SF91">
    <property type="entry name" value="DUAL-SPECIFICITY RNA PSEUDOURIDINE SYNTHASE RLUA"/>
    <property type="match status" value="1"/>
</dbReference>
<evidence type="ECO:0000256" key="4">
    <source>
        <dbReference type="ARBA" id="ARBA00023235"/>
    </source>
</evidence>
<dbReference type="GO" id="GO:0160151">
    <property type="term" value="F:tRNA pseudouridine(32) synthase activity"/>
    <property type="evidence" value="ECO:0007669"/>
    <property type="project" value="UniProtKB-EC"/>
</dbReference>
<evidence type="ECO:0000256" key="9">
    <source>
        <dbReference type="ARBA" id="ARBA00038945"/>
    </source>
</evidence>
<protein>
    <recommendedName>
        <fullName evidence="10">Dual-specificity RNA pseudouridine synthase RluA</fullName>
        <ecNumber evidence="8">5.4.99.28</ecNumber>
        <ecNumber evidence="9">5.4.99.29</ecNumber>
    </recommendedName>
    <alternativeName>
        <fullName evidence="11">23S rRNA pseudouridine(746) synthase</fullName>
    </alternativeName>
    <alternativeName>
        <fullName evidence="14">Ribosomal large subunit pseudouridine synthase A</fullName>
    </alternativeName>
    <alternativeName>
        <fullName evidence="13">rRNA pseudouridylate synthase A</fullName>
    </alternativeName>
    <alternativeName>
        <fullName evidence="15">rRNA-uridine isomerase A</fullName>
    </alternativeName>
    <alternativeName>
        <fullName evidence="12">tRNA pseudouridine(32) synthase</fullName>
    </alternativeName>
</protein>
<evidence type="ECO:0000256" key="7">
    <source>
        <dbReference type="ARBA" id="ARBA00037305"/>
    </source>
</evidence>
<dbReference type="EMBL" id="CP064781">
    <property type="protein sequence ID" value="QRJ65673.1"/>
    <property type="molecule type" value="Genomic_DNA"/>
</dbReference>
<comment type="catalytic activity">
    <reaction evidence="6">
        <text>uridine(746) in 23S rRNA = pseudouridine(746) in 23S rRNA</text>
        <dbReference type="Rhea" id="RHEA:42548"/>
        <dbReference type="Rhea" id="RHEA-COMP:10109"/>
        <dbReference type="Rhea" id="RHEA-COMP:10110"/>
        <dbReference type="ChEBI" id="CHEBI:65314"/>
        <dbReference type="ChEBI" id="CHEBI:65315"/>
        <dbReference type="EC" id="5.4.99.29"/>
    </reaction>
</comment>
<dbReference type="GO" id="GO:0008033">
    <property type="term" value="P:tRNA processing"/>
    <property type="evidence" value="ECO:0007669"/>
    <property type="project" value="UniProtKB-KW"/>
</dbReference>
<dbReference type="RefSeq" id="WP_203389189.1">
    <property type="nucleotide sequence ID" value="NZ_CP064781.1"/>
</dbReference>
<reference evidence="17" key="1">
    <citation type="submission" date="2020-11" db="EMBL/GenBank/DDBJ databases">
        <title>Azospira restricta DSM 18626 genome sequence.</title>
        <authorList>
            <person name="Moe W.M."/>
        </authorList>
    </citation>
    <scope>NUCLEOTIDE SEQUENCE</scope>
    <source>
        <strain evidence="17">DSM 18626</strain>
    </source>
</reference>
<dbReference type="GO" id="GO:0000455">
    <property type="term" value="P:enzyme-directed rRNA pseudouridine synthesis"/>
    <property type="evidence" value="ECO:0007669"/>
    <property type="project" value="TreeGrafter"/>
</dbReference>
<organism evidence="17 18">
    <name type="scientific">Azospira restricta</name>
    <dbReference type="NCBI Taxonomy" id="404405"/>
    <lineage>
        <taxon>Bacteria</taxon>
        <taxon>Pseudomonadati</taxon>
        <taxon>Pseudomonadota</taxon>
        <taxon>Betaproteobacteria</taxon>
        <taxon>Rhodocyclales</taxon>
        <taxon>Rhodocyclaceae</taxon>
        <taxon>Azospira</taxon>
    </lineage>
</organism>
<dbReference type="InterPro" id="IPR006224">
    <property type="entry name" value="PsdUridine_synth_RluA-like_CS"/>
</dbReference>
<dbReference type="GO" id="GO:0003723">
    <property type="term" value="F:RNA binding"/>
    <property type="evidence" value="ECO:0007669"/>
    <property type="project" value="InterPro"/>
</dbReference>
<dbReference type="Pfam" id="PF00849">
    <property type="entry name" value="PseudoU_synth_2"/>
    <property type="match status" value="1"/>
</dbReference>
<keyword evidence="18" id="KW-1185">Reference proteome</keyword>
<evidence type="ECO:0000256" key="8">
    <source>
        <dbReference type="ARBA" id="ARBA00038944"/>
    </source>
</evidence>
<evidence type="ECO:0000256" key="15">
    <source>
        <dbReference type="ARBA" id="ARBA00043143"/>
    </source>
</evidence>
<dbReference type="Proteomes" id="UP000663444">
    <property type="component" value="Chromosome"/>
</dbReference>
<comment type="catalytic activity">
    <reaction evidence="5">
        <text>uridine(32) in tRNA = pseudouridine(32) in tRNA</text>
        <dbReference type="Rhea" id="RHEA:42544"/>
        <dbReference type="Rhea" id="RHEA-COMP:10107"/>
        <dbReference type="Rhea" id="RHEA-COMP:10108"/>
        <dbReference type="ChEBI" id="CHEBI:65314"/>
        <dbReference type="ChEBI" id="CHEBI:65315"/>
        <dbReference type="EC" id="5.4.99.28"/>
    </reaction>
</comment>
<keyword evidence="2" id="KW-0698">rRNA processing</keyword>
<dbReference type="InterPro" id="IPR050188">
    <property type="entry name" value="RluA_PseudoU_synthase"/>
</dbReference>
<dbReference type="CDD" id="cd02869">
    <property type="entry name" value="PseudoU_synth_RluA_like"/>
    <property type="match status" value="1"/>
</dbReference>
<evidence type="ECO:0000313" key="17">
    <source>
        <dbReference type="EMBL" id="QRJ65673.1"/>
    </source>
</evidence>
<dbReference type="EC" id="5.4.99.29" evidence="9"/>
<evidence type="ECO:0000256" key="11">
    <source>
        <dbReference type="ARBA" id="ARBA00041266"/>
    </source>
</evidence>
<evidence type="ECO:0000256" key="3">
    <source>
        <dbReference type="ARBA" id="ARBA00022694"/>
    </source>
</evidence>
<name>A0A974Y5T0_9RHOO</name>
<evidence type="ECO:0000256" key="14">
    <source>
        <dbReference type="ARBA" id="ARBA00042883"/>
    </source>
</evidence>
<dbReference type="Gene3D" id="3.30.2350.10">
    <property type="entry name" value="Pseudouridine synthase"/>
    <property type="match status" value="1"/>
</dbReference>
<evidence type="ECO:0000256" key="1">
    <source>
        <dbReference type="ARBA" id="ARBA00010876"/>
    </source>
</evidence>
<dbReference type="GO" id="GO:0160142">
    <property type="term" value="F:23S rRNA pseudouridine(746) synthase activity"/>
    <property type="evidence" value="ECO:0007669"/>
    <property type="project" value="UniProtKB-EC"/>
</dbReference>
<evidence type="ECO:0000256" key="5">
    <source>
        <dbReference type="ARBA" id="ARBA00036184"/>
    </source>
</evidence>
<dbReference type="AlphaFoldDB" id="A0A974Y5T0"/>
<dbReference type="KEGG" id="ares:IWH25_08085"/>
<evidence type="ECO:0000313" key="18">
    <source>
        <dbReference type="Proteomes" id="UP000663444"/>
    </source>
</evidence>
<dbReference type="PANTHER" id="PTHR21600">
    <property type="entry name" value="MITOCHONDRIAL RNA PSEUDOURIDINE SYNTHASE"/>
    <property type="match status" value="1"/>
</dbReference>
<gene>
    <name evidence="17" type="ORF">IWH25_08085</name>
</gene>
<evidence type="ECO:0000256" key="10">
    <source>
        <dbReference type="ARBA" id="ARBA00039988"/>
    </source>
</evidence>
<evidence type="ECO:0000256" key="12">
    <source>
        <dbReference type="ARBA" id="ARBA00042372"/>
    </source>
</evidence>
<dbReference type="EC" id="5.4.99.28" evidence="8"/>
<dbReference type="SUPFAM" id="SSF55120">
    <property type="entry name" value="Pseudouridine synthase"/>
    <property type="match status" value="1"/>
</dbReference>
<evidence type="ECO:0000259" key="16">
    <source>
        <dbReference type="Pfam" id="PF00849"/>
    </source>
</evidence>
<sequence>MHSLPYSAPPDTGLDVVHADAALLVLNKPGGLLSVPGRGPGKDDCLARRAQAVYPDALIVHRLDMETSGLIVLARGAEMQRRLSAAFQSRQVDKGYVAVVDGRLAEAAGTIDLPLVADWPNRPRQKVDHELGKPSLTRWRRLAYDPAQDATRVALAPETGRSHQLRVHLLALGHPILGDALYAPPAAQAKAPRLLLHADTLAFAHPQNGAPLAFACPAPF</sequence>
<keyword evidence="3" id="KW-0819">tRNA processing</keyword>
<accession>A0A974Y5T0</accession>
<proteinExistence type="inferred from homology"/>
<dbReference type="InterPro" id="IPR006145">
    <property type="entry name" value="PsdUridine_synth_RsuA/RluA"/>
</dbReference>